<evidence type="ECO:0000256" key="3">
    <source>
        <dbReference type="ARBA" id="ARBA00022692"/>
    </source>
</evidence>
<feature type="transmembrane region" description="Helical" evidence="6">
    <location>
        <begin position="98"/>
        <end position="117"/>
    </location>
</feature>
<proteinExistence type="predicted"/>
<evidence type="ECO:0000256" key="5">
    <source>
        <dbReference type="ARBA" id="ARBA00023136"/>
    </source>
</evidence>
<feature type="transmembrane region" description="Helical" evidence="6">
    <location>
        <begin position="427"/>
        <end position="445"/>
    </location>
</feature>
<evidence type="ECO:0000256" key="2">
    <source>
        <dbReference type="ARBA" id="ARBA00022475"/>
    </source>
</evidence>
<dbReference type="EMBL" id="VIGW01000001">
    <property type="protein sequence ID" value="TWS21641.1"/>
    <property type="molecule type" value="Genomic_DNA"/>
</dbReference>
<feature type="transmembrane region" description="Helical" evidence="6">
    <location>
        <begin position="181"/>
        <end position="204"/>
    </location>
</feature>
<dbReference type="PANTHER" id="PTHR30250">
    <property type="entry name" value="PST FAMILY PREDICTED COLANIC ACID TRANSPORTER"/>
    <property type="match status" value="1"/>
</dbReference>
<feature type="transmembrane region" description="Helical" evidence="6">
    <location>
        <begin position="261"/>
        <end position="283"/>
    </location>
</feature>
<dbReference type="CDD" id="cd13128">
    <property type="entry name" value="MATE_Wzx_like"/>
    <property type="match status" value="1"/>
</dbReference>
<dbReference type="Pfam" id="PF01943">
    <property type="entry name" value="Polysacc_synt"/>
    <property type="match status" value="1"/>
</dbReference>
<evidence type="ECO:0000313" key="7">
    <source>
        <dbReference type="EMBL" id="TWS21641.1"/>
    </source>
</evidence>
<organism evidence="7 8">
    <name type="scientific">Tsukamurella asaccharolytica</name>
    <dbReference type="NCBI Taxonomy" id="2592067"/>
    <lineage>
        <taxon>Bacteria</taxon>
        <taxon>Bacillati</taxon>
        <taxon>Actinomycetota</taxon>
        <taxon>Actinomycetes</taxon>
        <taxon>Mycobacteriales</taxon>
        <taxon>Tsukamurellaceae</taxon>
        <taxon>Tsukamurella</taxon>
    </lineage>
</organism>
<feature type="transmembrane region" description="Helical" evidence="6">
    <location>
        <begin position="394"/>
        <end position="415"/>
    </location>
</feature>
<evidence type="ECO:0000256" key="1">
    <source>
        <dbReference type="ARBA" id="ARBA00004651"/>
    </source>
</evidence>
<sequence length="488" mass="51276">MESQTDVHRGRATPARIAKAFSLQLVARVVGLVASLATMAITTNHLGLDSYGHLTAAIVFIGLWTSLTELGIGAVIVRRVTSGTGDLRHLIRVNVGLSLAYCVPLSGAAVVTGWLIYRDTAEVPVMIAIIAGSLALTTLASCFQPLFMTNVRFGAVAASDVAGRALSLIGTIVLVRIDADVVWFAAVQLIPPLVMLLIQGVVAHRAVGVRPVFSARESWDLVRESLPQTGVLIVAALYWRADAFLLSVLSTPAQTGAYGLAYQITSNATVISAVFLASSLSTMTNLFATDRARFARFVQRSAEILIFVGAPVAVVGLVLSPSLIGLLATQEFVAVGGPTLALLFIALAITFITAVLSQALFAAHDQVFLLRLNVLNLIGNIVLNVILIPQFGAVGAASALIVSEVIGMVVAGWRLRTRAPFQPPWGYLLRLSVPLAVAAGVAIVLRHEFVLIPLVASAVAYVTTSALVGPIRLRALMGAARGGGADEV</sequence>
<evidence type="ECO:0000256" key="6">
    <source>
        <dbReference type="SAM" id="Phobius"/>
    </source>
</evidence>
<dbReference type="OrthoDB" id="3742809at2"/>
<reference evidence="7 8" key="1">
    <citation type="submission" date="2019-06" db="EMBL/GenBank/DDBJ databases">
        <title>Tsukamurella conjunctivitidis sp. nov., Tsukamurella assacharolytica sp. nov. and Tsukamurella sputae sp. nov. isolated from patients with conjunctivitis, bacteraemia (lymphoma) and respiratory infection (sputum) in Hong Kong.</title>
        <authorList>
            <person name="Teng J.L.L."/>
            <person name="Lee H.H."/>
            <person name="Fong J.Y.H."/>
            <person name="Fok K.M.N."/>
            <person name="Lau S.K.P."/>
            <person name="Woo P.C.Y."/>
        </authorList>
    </citation>
    <scope>NUCLEOTIDE SEQUENCE [LARGE SCALE GENOMIC DNA]</scope>
    <source>
        <strain evidence="7 8">HKU71</strain>
    </source>
</reference>
<feature type="transmembrane region" description="Helical" evidence="6">
    <location>
        <begin position="123"/>
        <end position="143"/>
    </location>
</feature>
<evidence type="ECO:0000313" key="8">
    <source>
        <dbReference type="Proteomes" id="UP000317291"/>
    </source>
</evidence>
<dbReference type="GO" id="GO:0005886">
    <property type="term" value="C:plasma membrane"/>
    <property type="evidence" value="ECO:0007669"/>
    <property type="project" value="UniProtKB-SubCell"/>
</dbReference>
<keyword evidence="5 6" id="KW-0472">Membrane</keyword>
<dbReference type="Proteomes" id="UP000317291">
    <property type="component" value="Unassembled WGS sequence"/>
</dbReference>
<comment type="caution">
    <text evidence="7">The sequence shown here is derived from an EMBL/GenBank/DDBJ whole genome shotgun (WGS) entry which is preliminary data.</text>
</comment>
<keyword evidence="2" id="KW-1003">Cell membrane</keyword>
<feature type="transmembrane region" description="Helical" evidence="6">
    <location>
        <begin position="54"/>
        <end position="77"/>
    </location>
</feature>
<keyword evidence="8" id="KW-1185">Reference proteome</keyword>
<name>A0A5C5RHG1_9ACTN</name>
<feature type="transmembrane region" description="Helical" evidence="6">
    <location>
        <begin position="21"/>
        <end position="42"/>
    </location>
</feature>
<dbReference type="PANTHER" id="PTHR30250:SF11">
    <property type="entry name" value="O-ANTIGEN TRANSPORTER-RELATED"/>
    <property type="match status" value="1"/>
</dbReference>
<feature type="transmembrane region" description="Helical" evidence="6">
    <location>
        <begin position="368"/>
        <end position="388"/>
    </location>
</feature>
<feature type="transmembrane region" description="Helical" evidence="6">
    <location>
        <begin position="340"/>
        <end position="361"/>
    </location>
</feature>
<dbReference type="InterPro" id="IPR002797">
    <property type="entry name" value="Polysacc_synth"/>
</dbReference>
<keyword evidence="3 6" id="KW-0812">Transmembrane</keyword>
<protein>
    <submittedName>
        <fullName evidence="7">Flippase</fullName>
    </submittedName>
</protein>
<gene>
    <name evidence="7" type="ORF">FK529_02875</name>
</gene>
<dbReference type="InterPro" id="IPR050833">
    <property type="entry name" value="Poly_Biosynth_Transport"/>
</dbReference>
<feature type="transmembrane region" description="Helical" evidence="6">
    <location>
        <begin position="304"/>
        <end position="328"/>
    </location>
</feature>
<comment type="subcellular location">
    <subcellularLocation>
        <location evidence="1">Cell membrane</location>
        <topology evidence="1">Multi-pass membrane protein</topology>
    </subcellularLocation>
</comment>
<accession>A0A5C5RHG1</accession>
<keyword evidence="4 6" id="KW-1133">Transmembrane helix</keyword>
<feature type="transmembrane region" description="Helical" evidence="6">
    <location>
        <begin position="451"/>
        <end position="471"/>
    </location>
</feature>
<evidence type="ECO:0000256" key="4">
    <source>
        <dbReference type="ARBA" id="ARBA00022989"/>
    </source>
</evidence>
<dbReference type="AlphaFoldDB" id="A0A5C5RHG1"/>